<dbReference type="PROSITE" id="PS00463">
    <property type="entry name" value="ZN2_CY6_FUNGAL_1"/>
    <property type="match status" value="1"/>
</dbReference>
<dbReference type="InterPro" id="IPR053175">
    <property type="entry name" value="DHMBA_Reg_Transcription_Factor"/>
</dbReference>
<keyword evidence="4" id="KW-0539">Nucleus</keyword>
<evidence type="ECO:0000256" key="3">
    <source>
        <dbReference type="ARBA" id="ARBA00023163"/>
    </source>
</evidence>
<evidence type="ECO:0000256" key="5">
    <source>
        <dbReference type="SAM" id="MobiDB-lite"/>
    </source>
</evidence>
<proteinExistence type="predicted"/>
<dbReference type="Pfam" id="PF00172">
    <property type="entry name" value="Zn_clus"/>
    <property type="match status" value="1"/>
</dbReference>
<dbReference type="Gene3D" id="4.10.240.10">
    <property type="entry name" value="Zn(2)-C6 fungal-type DNA-binding domain"/>
    <property type="match status" value="1"/>
</dbReference>
<dbReference type="InterPro" id="IPR001138">
    <property type="entry name" value="Zn2Cys6_DnaBD"/>
</dbReference>
<dbReference type="Proteomes" id="UP000325395">
    <property type="component" value="Unassembled WGS sequence"/>
</dbReference>
<name>A0ABQ6X2J6_9EURO</name>
<reference evidence="7 8" key="1">
    <citation type="submission" date="2019-04" db="EMBL/GenBank/DDBJ databases">
        <authorList>
            <consortium name="DOE Joint Genome Institute"/>
            <person name="Mondo S."/>
            <person name="Kjaerbolling I."/>
            <person name="Vesth T."/>
            <person name="Frisvad J.C."/>
            <person name="Nybo J.L."/>
            <person name="Theobald S."/>
            <person name="Kildgaard S."/>
            <person name="Isbrandt T."/>
            <person name="Kuo A."/>
            <person name="Sato A."/>
            <person name="Lyhne E.K."/>
            <person name="Kogle M.E."/>
            <person name="Wiebenga A."/>
            <person name="Kun R.S."/>
            <person name="Lubbers R.J."/>
            <person name="Makela M.R."/>
            <person name="Barry K."/>
            <person name="Chovatia M."/>
            <person name="Clum A."/>
            <person name="Daum C."/>
            <person name="Haridas S."/>
            <person name="He G."/>
            <person name="LaButti K."/>
            <person name="Lipzen A."/>
            <person name="Riley R."/>
            <person name="Salamov A."/>
            <person name="Simmons B.A."/>
            <person name="Magnuson J.K."/>
            <person name="Henrissat B."/>
            <person name="Mortensen U.H."/>
            <person name="Larsen T.O."/>
            <person name="Devries R.P."/>
            <person name="Grigoriev I.V."/>
            <person name="Machida M."/>
            <person name="Baker S.E."/>
            <person name="Andersen M.R."/>
            <person name="Cantor M.N."/>
            <person name="Hua S.X."/>
        </authorList>
    </citation>
    <scope>NUCLEOTIDE SEQUENCE [LARGE SCALE GENOMIC DNA]</scope>
    <source>
        <strain evidence="7 8">CBS 117616</strain>
    </source>
</reference>
<dbReference type="PANTHER" id="PTHR38791:SF5">
    <property type="entry name" value="TRANSCRIPTION FACTOR DBAG-RELATED"/>
    <property type="match status" value="1"/>
</dbReference>
<dbReference type="Pfam" id="PF11951">
    <property type="entry name" value="Fungal_trans_2"/>
    <property type="match status" value="1"/>
</dbReference>
<keyword evidence="8" id="KW-1185">Reference proteome</keyword>
<dbReference type="PANTHER" id="PTHR38791">
    <property type="entry name" value="ZN(II)2CYS6 TRANSCRIPTION FACTOR (EUROFUNG)-RELATED-RELATED"/>
    <property type="match status" value="1"/>
</dbReference>
<dbReference type="CDD" id="cd00067">
    <property type="entry name" value="GAL4"/>
    <property type="match status" value="1"/>
</dbReference>
<dbReference type="PROSITE" id="PS50048">
    <property type="entry name" value="ZN2_CY6_FUNGAL_2"/>
    <property type="match status" value="1"/>
</dbReference>
<dbReference type="SMART" id="SM00066">
    <property type="entry name" value="GAL4"/>
    <property type="match status" value="1"/>
</dbReference>
<evidence type="ECO:0000256" key="4">
    <source>
        <dbReference type="ARBA" id="ARBA00023242"/>
    </source>
</evidence>
<dbReference type="InterPro" id="IPR036864">
    <property type="entry name" value="Zn2-C6_fun-type_DNA-bd_sf"/>
</dbReference>
<gene>
    <name evidence="7" type="ORF">BDV36DRAFT_306055</name>
</gene>
<sequence length="512" mass="57163">MPSLSSTLPILQARVSRSCGNCRAVKRRCDRQLPHCGQCIRTHDQCSGYRDEWDLVFRNQTDDTIKRTMERRGPKEDQTALPPNCKSSPLPPPGLGSSHDELGVNYFLYNFITGIQSSSRGYLNYIPAGYTADSHYPPMLVASMAAIGLVALANTTRQPQLAKHARAKYSEAINQVNAALASPTESVKDSTLMSVISLGLFEYVSDFTSWARHVRGAAALVVARGKSQFSTSAAFSMFNQVRADMVAVCMYSGQPFPEDMYELQEEASRHMDTTSTFWRLGAVATKCTNLLWGVRNNRREFPWSSLLEQATVLQNELQYIFGILSMESGYTASRKPGGDPAIFHNERFDVYRNSWAIRVWNNTRILQIIVCDTIRYIVIQILATDLVPVIRTHMELSLLDTQEILSKLSKDIIATVPQALGVIYSASERGHTIDVPSDINGSAGYMMTWSLYTTGKSSVMESETRQWIIQRLQDFGHNAGITMALELVEDIITIDQGADRESPILVSGPFKR</sequence>
<feature type="region of interest" description="Disordered" evidence="5">
    <location>
        <begin position="66"/>
        <end position="94"/>
    </location>
</feature>
<keyword evidence="2" id="KW-0238">DNA-binding</keyword>
<organism evidence="7 8">
    <name type="scientific">Aspergillus pseudocaelatus</name>
    <dbReference type="NCBI Taxonomy" id="1825620"/>
    <lineage>
        <taxon>Eukaryota</taxon>
        <taxon>Fungi</taxon>
        <taxon>Dikarya</taxon>
        <taxon>Ascomycota</taxon>
        <taxon>Pezizomycotina</taxon>
        <taxon>Eurotiomycetes</taxon>
        <taxon>Eurotiomycetidae</taxon>
        <taxon>Eurotiales</taxon>
        <taxon>Aspergillaceae</taxon>
        <taxon>Aspergillus</taxon>
        <taxon>Aspergillus subgen. Circumdati</taxon>
    </lineage>
</organism>
<protein>
    <recommendedName>
        <fullName evidence="6">Zn(2)-C6 fungal-type domain-containing protein</fullName>
    </recommendedName>
</protein>
<evidence type="ECO:0000259" key="6">
    <source>
        <dbReference type="PROSITE" id="PS50048"/>
    </source>
</evidence>
<evidence type="ECO:0000256" key="2">
    <source>
        <dbReference type="ARBA" id="ARBA00023125"/>
    </source>
</evidence>
<evidence type="ECO:0000313" key="8">
    <source>
        <dbReference type="Proteomes" id="UP000325395"/>
    </source>
</evidence>
<feature type="domain" description="Zn(2)-C6 fungal-type" evidence="6">
    <location>
        <begin position="18"/>
        <end position="47"/>
    </location>
</feature>
<dbReference type="EMBL" id="ML735688">
    <property type="protein sequence ID" value="KAE8423521.1"/>
    <property type="molecule type" value="Genomic_DNA"/>
</dbReference>
<dbReference type="SUPFAM" id="SSF57701">
    <property type="entry name" value="Zn2/Cys6 DNA-binding domain"/>
    <property type="match status" value="1"/>
</dbReference>
<dbReference type="InterPro" id="IPR021858">
    <property type="entry name" value="Fun_TF"/>
</dbReference>
<evidence type="ECO:0000313" key="7">
    <source>
        <dbReference type="EMBL" id="KAE8423521.1"/>
    </source>
</evidence>
<keyword evidence="3" id="KW-0804">Transcription</keyword>
<keyword evidence="1" id="KW-0805">Transcription regulation</keyword>
<accession>A0ABQ6X2J6</accession>
<feature type="compositionally biased region" description="Basic and acidic residues" evidence="5">
    <location>
        <begin position="66"/>
        <end position="78"/>
    </location>
</feature>
<evidence type="ECO:0000256" key="1">
    <source>
        <dbReference type="ARBA" id="ARBA00023015"/>
    </source>
</evidence>